<proteinExistence type="predicted"/>
<evidence type="ECO:0000313" key="1">
    <source>
        <dbReference type="EMBL" id="CAK7335373.1"/>
    </source>
</evidence>
<keyword evidence="2" id="KW-1185">Reference proteome</keyword>
<comment type="caution">
    <text evidence="1">The sequence shown here is derived from an EMBL/GenBank/DDBJ whole genome shotgun (WGS) entry which is preliminary data.</text>
</comment>
<gene>
    <name evidence="1" type="ORF">DCAF_LOCUS10365</name>
</gene>
<feature type="non-terminal residue" evidence="1">
    <location>
        <position position="1"/>
    </location>
</feature>
<evidence type="ECO:0000313" key="2">
    <source>
        <dbReference type="Proteomes" id="UP001314170"/>
    </source>
</evidence>
<reference evidence="1 2" key="1">
    <citation type="submission" date="2024-01" db="EMBL/GenBank/DDBJ databases">
        <authorList>
            <person name="Waweru B."/>
        </authorList>
    </citation>
    <scope>NUCLEOTIDE SEQUENCE [LARGE SCALE GENOMIC DNA]</scope>
</reference>
<dbReference type="Proteomes" id="UP001314170">
    <property type="component" value="Unassembled WGS sequence"/>
</dbReference>
<organism evidence="1 2">
    <name type="scientific">Dovyalis caffra</name>
    <dbReference type="NCBI Taxonomy" id="77055"/>
    <lineage>
        <taxon>Eukaryota</taxon>
        <taxon>Viridiplantae</taxon>
        <taxon>Streptophyta</taxon>
        <taxon>Embryophyta</taxon>
        <taxon>Tracheophyta</taxon>
        <taxon>Spermatophyta</taxon>
        <taxon>Magnoliopsida</taxon>
        <taxon>eudicotyledons</taxon>
        <taxon>Gunneridae</taxon>
        <taxon>Pentapetalae</taxon>
        <taxon>rosids</taxon>
        <taxon>fabids</taxon>
        <taxon>Malpighiales</taxon>
        <taxon>Salicaceae</taxon>
        <taxon>Flacourtieae</taxon>
        <taxon>Dovyalis</taxon>
    </lineage>
</organism>
<name>A0AAV1RH54_9ROSI</name>
<dbReference type="AlphaFoldDB" id="A0AAV1RH54"/>
<dbReference type="EMBL" id="CAWUPB010000994">
    <property type="protein sequence ID" value="CAK7335373.1"/>
    <property type="molecule type" value="Genomic_DNA"/>
</dbReference>
<protein>
    <submittedName>
        <fullName evidence="1">Uncharacterized protein</fullName>
    </submittedName>
</protein>
<sequence>ITYTIIDGNYGAKWTNKVVSPRKVQDGEFISPRSDPLHIKDGPMTWARANKLK</sequence>
<accession>A0AAV1RH54</accession>